<sequence length="414" mass="43955">MHISCYLCLLLFWLAVSLADTVTVSLGDIGQYVGSATSTPTLSGSVIEFDTDGKADGGLGIFLSSDLQKNINIALNSNCDLDDLASLAIACVASILSFIIALFNQGQQPIPVPIQLDTSHVSGASALATASTTVIILESGSPITVTPSPEPPDMSGTNVSSITTVTSAVNGYQPGDVAIVRISNQCPAGEVFIAQKLQKRLDDLGPALCASLRLVMNTTPGGMFPELIFLQPRAFPWTSADAVSAMNVAIAFARAQAPDLGITPDRAAALGTVAFAIAWEVLVYGQTLSTSNVIPAASLEGATMTAPPCPTQYCNAGCRMIGAIADCSMKCSMPTDQHYDNNTVDGDRYYNMLGHSNSAMDYVWVHSTRYILLYKSFGDGFPQEPPYWGPHYQIWAASDQHSSDIDRRDLHLAD</sequence>
<feature type="signal peptide" evidence="1">
    <location>
        <begin position="1"/>
        <end position="19"/>
    </location>
</feature>
<organism evidence="2 3">
    <name type="scientific">Talaromyces proteolyticus</name>
    <dbReference type="NCBI Taxonomy" id="1131652"/>
    <lineage>
        <taxon>Eukaryota</taxon>
        <taxon>Fungi</taxon>
        <taxon>Dikarya</taxon>
        <taxon>Ascomycota</taxon>
        <taxon>Pezizomycotina</taxon>
        <taxon>Eurotiomycetes</taxon>
        <taxon>Eurotiomycetidae</taxon>
        <taxon>Eurotiales</taxon>
        <taxon>Trichocomaceae</taxon>
        <taxon>Talaromyces</taxon>
        <taxon>Talaromyces sect. Bacilispori</taxon>
    </lineage>
</organism>
<name>A0AAD4KEW9_9EURO</name>
<dbReference type="AlphaFoldDB" id="A0AAD4KEW9"/>
<dbReference type="GeneID" id="70251803"/>
<evidence type="ECO:0000313" key="2">
    <source>
        <dbReference type="EMBL" id="KAH8690659.1"/>
    </source>
</evidence>
<reference evidence="2" key="1">
    <citation type="submission" date="2021-12" db="EMBL/GenBank/DDBJ databases">
        <title>Convergent genome expansion in fungi linked to evolution of root-endophyte symbiosis.</title>
        <authorList>
            <consortium name="DOE Joint Genome Institute"/>
            <person name="Ke Y.-H."/>
            <person name="Bonito G."/>
            <person name="Liao H.-L."/>
            <person name="Looney B."/>
            <person name="Rojas-Flechas A."/>
            <person name="Nash J."/>
            <person name="Hameed K."/>
            <person name="Schadt C."/>
            <person name="Martin F."/>
            <person name="Crous P.W."/>
            <person name="Miettinen O."/>
            <person name="Magnuson J.K."/>
            <person name="Labbe J."/>
            <person name="Jacobson D."/>
            <person name="Doktycz M.J."/>
            <person name="Veneault-Fourrey C."/>
            <person name="Kuo A."/>
            <person name="Mondo S."/>
            <person name="Calhoun S."/>
            <person name="Riley R."/>
            <person name="Ohm R."/>
            <person name="LaButti K."/>
            <person name="Andreopoulos B."/>
            <person name="Pangilinan J."/>
            <person name="Nolan M."/>
            <person name="Tritt A."/>
            <person name="Clum A."/>
            <person name="Lipzen A."/>
            <person name="Daum C."/>
            <person name="Barry K."/>
            <person name="Grigoriev I.V."/>
            <person name="Vilgalys R."/>
        </authorList>
    </citation>
    <scope>NUCLEOTIDE SEQUENCE</scope>
    <source>
        <strain evidence="2">PMI_201</strain>
    </source>
</reference>
<dbReference type="EMBL" id="JAJTJA010000013">
    <property type="protein sequence ID" value="KAH8690659.1"/>
    <property type="molecule type" value="Genomic_DNA"/>
</dbReference>
<evidence type="ECO:0000313" key="3">
    <source>
        <dbReference type="Proteomes" id="UP001201262"/>
    </source>
</evidence>
<dbReference type="RefSeq" id="XP_046066855.1">
    <property type="nucleotide sequence ID" value="XM_046221516.1"/>
</dbReference>
<dbReference type="Proteomes" id="UP001201262">
    <property type="component" value="Unassembled WGS sequence"/>
</dbReference>
<feature type="chain" id="PRO_5042095309" evidence="1">
    <location>
        <begin position="20"/>
        <end position="414"/>
    </location>
</feature>
<comment type="caution">
    <text evidence="2">The sequence shown here is derived from an EMBL/GenBank/DDBJ whole genome shotgun (WGS) entry which is preliminary data.</text>
</comment>
<keyword evidence="3" id="KW-1185">Reference proteome</keyword>
<evidence type="ECO:0000256" key="1">
    <source>
        <dbReference type="SAM" id="SignalP"/>
    </source>
</evidence>
<protein>
    <submittedName>
        <fullName evidence="2">Uncharacterized protein</fullName>
    </submittedName>
</protein>
<accession>A0AAD4KEW9</accession>
<proteinExistence type="predicted"/>
<keyword evidence="1" id="KW-0732">Signal</keyword>
<gene>
    <name evidence="2" type="ORF">BGW36DRAFT_439860</name>
</gene>